<organism evidence="2 3">
    <name type="scientific">Parasponia andersonii</name>
    <name type="common">Sponia andersonii</name>
    <dbReference type="NCBI Taxonomy" id="3476"/>
    <lineage>
        <taxon>Eukaryota</taxon>
        <taxon>Viridiplantae</taxon>
        <taxon>Streptophyta</taxon>
        <taxon>Embryophyta</taxon>
        <taxon>Tracheophyta</taxon>
        <taxon>Spermatophyta</taxon>
        <taxon>Magnoliopsida</taxon>
        <taxon>eudicotyledons</taxon>
        <taxon>Gunneridae</taxon>
        <taxon>Pentapetalae</taxon>
        <taxon>rosids</taxon>
        <taxon>fabids</taxon>
        <taxon>Rosales</taxon>
        <taxon>Cannabaceae</taxon>
        <taxon>Parasponia</taxon>
    </lineage>
</organism>
<sequence length="131" mass="14660">MIQTNKPVTNIKTFSLRTREMGDYNSHDDDDDDDDYHDHDLDETMLIKSGIVSIPYRVITTTILSLVLPLAFLALARIACGRFLLSQLAPSTPVFSSIFLHSTNHAILYLMVSTINISALVHTLTNKLGLR</sequence>
<comment type="caution">
    <text evidence="2">The sequence shown here is derived from an EMBL/GenBank/DDBJ whole genome shotgun (WGS) entry which is preliminary data.</text>
</comment>
<reference evidence="3" key="1">
    <citation type="submission" date="2016-06" db="EMBL/GenBank/DDBJ databases">
        <title>Parallel loss of symbiosis genes in relatives of nitrogen-fixing non-legume Parasponia.</title>
        <authorList>
            <person name="Van Velzen R."/>
            <person name="Holmer R."/>
            <person name="Bu F."/>
            <person name="Rutten L."/>
            <person name="Van Zeijl A."/>
            <person name="Liu W."/>
            <person name="Santuari L."/>
            <person name="Cao Q."/>
            <person name="Sharma T."/>
            <person name="Shen D."/>
            <person name="Roswanjaya Y."/>
            <person name="Wardhani T."/>
            <person name="Kalhor M.S."/>
            <person name="Jansen J."/>
            <person name="Van den Hoogen J."/>
            <person name="Gungor B."/>
            <person name="Hartog M."/>
            <person name="Hontelez J."/>
            <person name="Verver J."/>
            <person name="Yang W.-C."/>
            <person name="Schijlen E."/>
            <person name="Repin R."/>
            <person name="Schilthuizen M."/>
            <person name="Schranz E."/>
            <person name="Heidstra R."/>
            <person name="Miyata K."/>
            <person name="Fedorova E."/>
            <person name="Kohlen W."/>
            <person name="Bisseling T."/>
            <person name="Smit S."/>
            <person name="Geurts R."/>
        </authorList>
    </citation>
    <scope>NUCLEOTIDE SEQUENCE [LARGE SCALE GENOMIC DNA]</scope>
    <source>
        <strain evidence="3">cv. WU1-14</strain>
    </source>
</reference>
<keyword evidence="1" id="KW-1133">Transmembrane helix</keyword>
<keyword evidence="1" id="KW-0812">Transmembrane</keyword>
<feature type="transmembrane region" description="Helical" evidence="1">
    <location>
        <begin position="54"/>
        <end position="76"/>
    </location>
</feature>
<evidence type="ECO:0008006" key="4">
    <source>
        <dbReference type="Google" id="ProtNLM"/>
    </source>
</evidence>
<keyword evidence="1" id="KW-0472">Membrane</keyword>
<dbReference type="EMBL" id="JXTB01000119">
    <property type="protein sequence ID" value="PON61720.1"/>
    <property type="molecule type" value="Genomic_DNA"/>
</dbReference>
<dbReference type="PANTHER" id="PTHR37172:SF3">
    <property type="entry name" value="TRANSMEMBRANE PROTEIN"/>
    <property type="match status" value="1"/>
</dbReference>
<proteinExistence type="predicted"/>
<accession>A0A2P5CKZ6</accession>
<feature type="transmembrane region" description="Helical" evidence="1">
    <location>
        <begin position="106"/>
        <end position="125"/>
    </location>
</feature>
<dbReference type="AlphaFoldDB" id="A0A2P5CKZ6"/>
<protein>
    <recommendedName>
        <fullName evidence="4">Transmembrane protein</fullName>
    </recommendedName>
</protein>
<evidence type="ECO:0000313" key="3">
    <source>
        <dbReference type="Proteomes" id="UP000237105"/>
    </source>
</evidence>
<name>A0A2P5CKZ6_PARAD</name>
<dbReference type="PANTHER" id="PTHR37172">
    <property type="entry name" value="TRANSMEMBRANE PROTEIN"/>
    <property type="match status" value="1"/>
</dbReference>
<gene>
    <name evidence="2" type="ORF">PanWU01x14_143790</name>
</gene>
<keyword evidence="3" id="KW-1185">Reference proteome</keyword>
<evidence type="ECO:0000313" key="2">
    <source>
        <dbReference type="EMBL" id="PON61720.1"/>
    </source>
</evidence>
<dbReference type="Proteomes" id="UP000237105">
    <property type="component" value="Unassembled WGS sequence"/>
</dbReference>
<evidence type="ECO:0000256" key="1">
    <source>
        <dbReference type="SAM" id="Phobius"/>
    </source>
</evidence>